<feature type="domain" description="CN hydrolase" evidence="4">
    <location>
        <begin position="31"/>
        <end position="297"/>
    </location>
</feature>
<dbReference type="STRING" id="7266.A0A3B0KIS2"/>
<dbReference type="PROSITE" id="PS50263">
    <property type="entry name" value="CN_HYDROLASE"/>
    <property type="match status" value="1"/>
</dbReference>
<keyword evidence="6" id="KW-1185">Reference proteome</keyword>
<dbReference type="Pfam" id="PF00795">
    <property type="entry name" value="CN_hydrolase"/>
    <property type="match status" value="1"/>
</dbReference>
<evidence type="ECO:0000313" key="6">
    <source>
        <dbReference type="Proteomes" id="UP000268350"/>
    </source>
</evidence>
<feature type="signal peptide" evidence="3">
    <location>
        <begin position="1"/>
        <end position="26"/>
    </location>
</feature>
<name>A0A3B0KIS2_DROGU</name>
<dbReference type="AlphaFoldDB" id="A0A3B0KIS2"/>
<dbReference type="PANTHER" id="PTHR10609:SF14">
    <property type="entry name" value="BIOTINIDASE"/>
    <property type="match status" value="1"/>
</dbReference>
<keyword evidence="2" id="KW-0378">Hydrolase</keyword>
<feature type="chain" id="PRO_5017427817" evidence="3">
    <location>
        <begin position="27"/>
        <end position="527"/>
    </location>
</feature>
<dbReference type="InterPro" id="IPR040154">
    <property type="entry name" value="Biotinidase/VNN"/>
</dbReference>
<dbReference type="OMA" id="ADLCCDF"/>
<gene>
    <name evidence="5" type="ORF">DGUA_6G008450</name>
</gene>
<dbReference type="GO" id="GO:0016787">
    <property type="term" value="F:hydrolase activity"/>
    <property type="evidence" value="ECO:0007669"/>
    <property type="project" value="UniProtKB-KW"/>
</dbReference>
<keyword evidence="3" id="KW-0732">Signal</keyword>
<dbReference type="InterPro" id="IPR036526">
    <property type="entry name" value="C-N_Hydrolase_sf"/>
</dbReference>
<dbReference type="InterPro" id="IPR043957">
    <property type="entry name" value="Vanin_C"/>
</dbReference>
<protein>
    <submittedName>
        <fullName evidence="5">Blast:Vanin-like protein 3</fullName>
    </submittedName>
</protein>
<evidence type="ECO:0000313" key="5">
    <source>
        <dbReference type="EMBL" id="SPP86339.1"/>
    </source>
</evidence>
<proteinExistence type="inferred from homology"/>
<dbReference type="Gene3D" id="3.60.110.10">
    <property type="entry name" value="Carbon-nitrogen hydrolase"/>
    <property type="match status" value="1"/>
</dbReference>
<reference evidence="6" key="1">
    <citation type="submission" date="2018-01" db="EMBL/GenBank/DDBJ databases">
        <authorList>
            <person name="Alioto T."/>
            <person name="Alioto T."/>
        </authorList>
    </citation>
    <scope>NUCLEOTIDE SEQUENCE [LARGE SCALE GENOMIC DNA]</scope>
</reference>
<evidence type="ECO:0000256" key="3">
    <source>
        <dbReference type="SAM" id="SignalP"/>
    </source>
</evidence>
<evidence type="ECO:0000256" key="2">
    <source>
        <dbReference type="ARBA" id="ARBA00022801"/>
    </source>
</evidence>
<evidence type="ECO:0000256" key="1">
    <source>
        <dbReference type="ARBA" id="ARBA00008225"/>
    </source>
</evidence>
<dbReference type="SUPFAM" id="SSF56317">
    <property type="entry name" value="Carbon-nitrogen hydrolase"/>
    <property type="match status" value="1"/>
</dbReference>
<dbReference type="Proteomes" id="UP000268350">
    <property type="component" value="Unassembled WGS sequence"/>
</dbReference>
<dbReference type="OrthoDB" id="10250282at2759"/>
<dbReference type="Pfam" id="PF19018">
    <property type="entry name" value="Vanin_C"/>
    <property type="match status" value="1"/>
</dbReference>
<comment type="similarity">
    <text evidence="1">Belongs to the carbon-nitrogen hydrolase superfamily. BTD/VNN family.</text>
</comment>
<sequence length="527" mass="58399">MIMWLNRCWLLSCVVVVHLAGRPVSGSGEFYTAGVAEFRPALFGGSSEQLLEDNLNGYLELIAAANGTSDILVFPEATLNSVLQLTAVPEQTEHSLCEAHDGDDPQVAEFLRRLACAARDARTYLVVNVKERAEEDATATTDRGYNTYNTNVVFDRQGAVVSRYRKWNLYLEPLTNRTQAAELATFRTDFGVTFGHFICFDMLFYTPAQELVERLGIRHVIVTKMFNSELPFLTASQLQQGWAWANSVTLLAAGASMPLAGVSGSGIYAGQQGALTRIMVSHQAEGQRQLLLAQVPTDGLQGTSTPTEEEESPSTVQLKLLQQPDIGSFSTWALPLVNGSAASKRLCQADLCCDFQLSWNLLGAQAEYQYRLGVSVAERRYEQEQYSSIRLCGLFACRDDSLESCGLLSNQLEGHGGGVEFTSLRISGEFVKRPRRLLMPSTLTYGLYALQPSELAWNMQEVPANDSHTHTQLELRQPQRQLLTFALYGNYFEEFASNGVAAVWRGMRTPWLLLAISMHLPILCNSF</sequence>
<accession>A0A3B0KIS2</accession>
<dbReference type="EMBL" id="OUUW01000011">
    <property type="protein sequence ID" value="SPP86339.1"/>
    <property type="molecule type" value="Genomic_DNA"/>
</dbReference>
<organism evidence="5 6">
    <name type="scientific">Drosophila guanche</name>
    <name type="common">Fruit fly</name>
    <dbReference type="NCBI Taxonomy" id="7266"/>
    <lineage>
        <taxon>Eukaryota</taxon>
        <taxon>Metazoa</taxon>
        <taxon>Ecdysozoa</taxon>
        <taxon>Arthropoda</taxon>
        <taxon>Hexapoda</taxon>
        <taxon>Insecta</taxon>
        <taxon>Pterygota</taxon>
        <taxon>Neoptera</taxon>
        <taxon>Endopterygota</taxon>
        <taxon>Diptera</taxon>
        <taxon>Brachycera</taxon>
        <taxon>Muscomorpha</taxon>
        <taxon>Ephydroidea</taxon>
        <taxon>Drosophilidae</taxon>
        <taxon>Drosophila</taxon>
        <taxon>Sophophora</taxon>
    </lineage>
</organism>
<dbReference type="PANTHER" id="PTHR10609">
    <property type="entry name" value="BIOTINIDASE-RELATED"/>
    <property type="match status" value="1"/>
</dbReference>
<evidence type="ECO:0000259" key="4">
    <source>
        <dbReference type="PROSITE" id="PS50263"/>
    </source>
</evidence>
<dbReference type="InterPro" id="IPR003010">
    <property type="entry name" value="C-N_Hydrolase"/>
</dbReference>